<sequence length="164" mass="18311">MNYKKLILIYFVFFLFGCVPQYKYELIKYKNSSTSSEQAKAICKPRAELEAIKAKNYAKDKIDREKNRVTGYNCNSNINTQTNSNINSYGYNYANISSRSNGYDSTNCTARTAGYGGGWAAGALAAMNSADIRNTYNNTKESVFNGCLAEYGYGVKKTCIKNCN</sequence>
<dbReference type="KEGG" id="ebh:BSEPE_0458"/>
<dbReference type="Proteomes" id="UP000067399">
    <property type="component" value="Chromosome"/>
</dbReference>
<organism evidence="1 2">
    <name type="scientific">endosymbiont of Bathymodiolus septemdierum str. Myojin knoll</name>
    <dbReference type="NCBI Taxonomy" id="1303921"/>
    <lineage>
        <taxon>Bacteria</taxon>
        <taxon>Pseudomonadati</taxon>
        <taxon>Pseudomonadota</taxon>
        <taxon>Gammaproteobacteria</taxon>
        <taxon>sulfur-oxidizing symbionts</taxon>
    </lineage>
</organism>
<evidence type="ECO:0000313" key="2">
    <source>
        <dbReference type="Proteomes" id="UP000067399"/>
    </source>
</evidence>
<dbReference type="EMBL" id="AP013042">
    <property type="protein sequence ID" value="BAS67468.1"/>
    <property type="molecule type" value="Genomic_DNA"/>
</dbReference>
<dbReference type="PROSITE" id="PS51257">
    <property type="entry name" value="PROKAR_LIPOPROTEIN"/>
    <property type="match status" value="1"/>
</dbReference>
<evidence type="ECO:0008006" key="3">
    <source>
        <dbReference type="Google" id="ProtNLM"/>
    </source>
</evidence>
<reference evidence="1 2" key="2">
    <citation type="journal article" date="2016" name="ISME J.">
        <title>Heterogeneous composition of key metabolic gene clusters in a vent mussel symbiont population.</title>
        <authorList>
            <person name="Ikuta T."/>
            <person name="Takaki Y."/>
            <person name="Nagai Y."/>
            <person name="Shimamura S."/>
            <person name="Tsuda M."/>
            <person name="Kawagucci S."/>
            <person name="Aoki Y."/>
            <person name="Inoue K."/>
            <person name="Teruya M."/>
            <person name="Satou K."/>
            <person name="Teruya K."/>
            <person name="Shimoji M."/>
            <person name="Tamotsu H."/>
            <person name="Hirano T."/>
            <person name="Maruyama T."/>
            <person name="Yoshida T."/>
        </authorList>
    </citation>
    <scope>NUCLEOTIDE SEQUENCE [LARGE SCALE GENOMIC DNA]</scope>
    <source>
        <strain evidence="1 2">Myojin Knoll</strain>
    </source>
</reference>
<accession>A0A0P0UR18</accession>
<evidence type="ECO:0000313" key="1">
    <source>
        <dbReference type="EMBL" id="BAS67468.1"/>
    </source>
</evidence>
<proteinExistence type="predicted"/>
<protein>
    <recommendedName>
        <fullName evidence="3">Lipoprotein</fullName>
    </recommendedName>
</protein>
<name>A0A0P0UR18_9GAMM</name>
<keyword evidence="2" id="KW-1185">Reference proteome</keyword>
<dbReference type="STRING" id="1303921.BSEPE_0458"/>
<reference evidence="1 2" key="1">
    <citation type="journal article" date="2000" name="Mar. Ecol. Prog. Ser.">
        <title>Phylogenetic characterization of endosymbionts in three hydrothermal vent mussels: influence on host distributions.</title>
        <authorList>
            <person name="Fujiwara Y."/>
            <person name="Takai K."/>
            <person name="Uematsu K."/>
            <person name="Tsuchida S."/>
            <person name="Hunt J.C."/>
            <person name="Hashimoto J."/>
        </authorList>
    </citation>
    <scope>NUCLEOTIDE SEQUENCE [LARGE SCALE GENOMIC DNA]</scope>
    <source>
        <strain evidence="1 2">Myojin Knoll</strain>
    </source>
</reference>
<dbReference type="AlphaFoldDB" id="A0A0P0UR18"/>
<dbReference type="RefSeq" id="WP_066043585.1">
    <property type="nucleotide sequence ID" value="NZ_AP013042.1"/>
</dbReference>
<gene>
    <name evidence="1" type="ORF">BSEPE_0458</name>
</gene>